<sequence>MTIKQLFAAYFVSQSLSLAPSAASLPHVSNSPAAIRPEKRADPTWHSSCDGYPEIRDAWGRALHMAQHTIDVLSSNDPFSDQNAVNQSPFDLWWEPARLNLFGQNSLTSHDQMLDFYHQIANGPPVTVACSDPPNGKDPSFSRCDLYDQDTWMYRLNLDPNGDGYADDRSVGFADGNNLVICPKALPGGTVKSLVDQKPQAGDPIATYRYTYEFQLVHELAHVVGAAFDHKYGMPDCTQLARDAASGTSSQRPADNADSWALFALAVSDVSSPPMSDFDWTGGSTGGNSRHYTQE</sequence>
<comment type="caution">
    <text evidence="2">The sequence shown here is derived from an EMBL/GenBank/DDBJ whole genome shotgun (WGS) entry which is preliminary data.</text>
</comment>
<evidence type="ECO:0000313" key="3">
    <source>
        <dbReference type="Proteomes" id="UP000799764"/>
    </source>
</evidence>
<dbReference type="EMBL" id="MU001493">
    <property type="protein sequence ID" value="KAF2451007.1"/>
    <property type="molecule type" value="Genomic_DNA"/>
</dbReference>
<proteinExistence type="predicted"/>
<keyword evidence="3" id="KW-1185">Reference proteome</keyword>
<dbReference type="AlphaFoldDB" id="A0A9P4PVI7"/>
<protein>
    <submittedName>
        <fullName evidence="2">Uncharacterized protein</fullName>
    </submittedName>
</protein>
<name>A0A9P4PVI7_9PLEO</name>
<dbReference type="Proteomes" id="UP000799764">
    <property type="component" value="Unassembled WGS sequence"/>
</dbReference>
<dbReference type="Gene3D" id="3.40.390.10">
    <property type="entry name" value="Collagenase (Catalytic Domain)"/>
    <property type="match status" value="1"/>
</dbReference>
<accession>A0A9P4PVI7</accession>
<dbReference type="GO" id="GO:0008237">
    <property type="term" value="F:metallopeptidase activity"/>
    <property type="evidence" value="ECO:0007669"/>
    <property type="project" value="InterPro"/>
</dbReference>
<evidence type="ECO:0000313" key="2">
    <source>
        <dbReference type="EMBL" id="KAF2451007.1"/>
    </source>
</evidence>
<gene>
    <name evidence="2" type="ORF">P171DRAFT_516748</name>
</gene>
<reference evidence="2" key="1">
    <citation type="journal article" date="2020" name="Stud. Mycol.">
        <title>101 Dothideomycetes genomes: a test case for predicting lifestyles and emergence of pathogens.</title>
        <authorList>
            <person name="Haridas S."/>
            <person name="Albert R."/>
            <person name="Binder M."/>
            <person name="Bloem J."/>
            <person name="Labutti K."/>
            <person name="Salamov A."/>
            <person name="Andreopoulos B."/>
            <person name="Baker S."/>
            <person name="Barry K."/>
            <person name="Bills G."/>
            <person name="Bluhm B."/>
            <person name="Cannon C."/>
            <person name="Castanera R."/>
            <person name="Culley D."/>
            <person name="Daum C."/>
            <person name="Ezra D."/>
            <person name="Gonzalez J."/>
            <person name="Henrissat B."/>
            <person name="Kuo A."/>
            <person name="Liang C."/>
            <person name="Lipzen A."/>
            <person name="Lutzoni F."/>
            <person name="Magnuson J."/>
            <person name="Mondo S."/>
            <person name="Nolan M."/>
            <person name="Ohm R."/>
            <person name="Pangilinan J."/>
            <person name="Park H.-J."/>
            <person name="Ramirez L."/>
            <person name="Alfaro M."/>
            <person name="Sun H."/>
            <person name="Tritt A."/>
            <person name="Yoshinaga Y."/>
            <person name="Zwiers L.-H."/>
            <person name="Turgeon B."/>
            <person name="Goodwin S."/>
            <person name="Spatafora J."/>
            <person name="Crous P."/>
            <person name="Grigoriev I."/>
        </authorList>
    </citation>
    <scope>NUCLEOTIDE SEQUENCE</scope>
    <source>
        <strain evidence="2">CBS 690.94</strain>
    </source>
</reference>
<dbReference type="InterPro" id="IPR024079">
    <property type="entry name" value="MetalloPept_cat_dom_sf"/>
</dbReference>
<evidence type="ECO:0000256" key="1">
    <source>
        <dbReference type="SAM" id="MobiDB-lite"/>
    </source>
</evidence>
<feature type="region of interest" description="Disordered" evidence="1">
    <location>
        <begin position="272"/>
        <end position="295"/>
    </location>
</feature>
<organism evidence="2 3">
    <name type="scientific">Karstenula rhodostoma CBS 690.94</name>
    <dbReference type="NCBI Taxonomy" id="1392251"/>
    <lineage>
        <taxon>Eukaryota</taxon>
        <taxon>Fungi</taxon>
        <taxon>Dikarya</taxon>
        <taxon>Ascomycota</taxon>
        <taxon>Pezizomycotina</taxon>
        <taxon>Dothideomycetes</taxon>
        <taxon>Pleosporomycetidae</taxon>
        <taxon>Pleosporales</taxon>
        <taxon>Massarineae</taxon>
        <taxon>Didymosphaeriaceae</taxon>
        <taxon>Karstenula</taxon>
    </lineage>
</organism>
<dbReference type="OrthoDB" id="10426185at2759"/>